<reference evidence="1" key="2">
    <citation type="submission" date="2012-06" db="EMBL/GenBank/DDBJ databases">
        <authorList>
            <person name="Yu Y."/>
            <person name="Currie J."/>
            <person name="Lomeli R."/>
            <person name="Angelova A."/>
            <person name="Collura K."/>
            <person name="Wissotski M."/>
            <person name="Campos D."/>
            <person name="Kudrna D."/>
            <person name="Golser W."/>
            <person name="Ashely E."/>
            <person name="Descour A."/>
            <person name="Fernandes J."/>
            <person name="Soderlund C."/>
            <person name="Walbot V."/>
        </authorList>
    </citation>
    <scope>NUCLEOTIDE SEQUENCE</scope>
    <source>
        <strain evidence="1">B73</strain>
    </source>
</reference>
<organism evidence="1">
    <name type="scientific">Zea mays</name>
    <name type="common">Maize</name>
    <dbReference type="NCBI Taxonomy" id="4577"/>
    <lineage>
        <taxon>Eukaryota</taxon>
        <taxon>Viridiplantae</taxon>
        <taxon>Streptophyta</taxon>
        <taxon>Embryophyta</taxon>
        <taxon>Tracheophyta</taxon>
        <taxon>Spermatophyta</taxon>
        <taxon>Magnoliopsida</taxon>
        <taxon>Liliopsida</taxon>
        <taxon>Poales</taxon>
        <taxon>Poaceae</taxon>
        <taxon>PACMAD clade</taxon>
        <taxon>Panicoideae</taxon>
        <taxon>Andropogonodae</taxon>
        <taxon>Andropogoneae</taxon>
        <taxon>Tripsacinae</taxon>
        <taxon>Zea</taxon>
    </lineage>
</organism>
<accession>C4IYP6</accession>
<proteinExistence type="evidence at transcript level"/>
<name>C4IYP6_MAIZE</name>
<sequence length="98" mass="11140">MVEFLLAKKQALGSFPLVHLRKHLRLNRMTAHEHCLCLMGMLKLIWVLMEYYCGVLSHSSETLLGESSVGYPNHFGQCLKVFDGERAQQVELHLAAQS</sequence>
<reference evidence="1" key="1">
    <citation type="journal article" date="2009" name="PLoS Genet.">
        <title>Sequencing, mapping, and analysis of 27,455 maize full-length cDNAs.</title>
        <authorList>
            <person name="Soderlund C."/>
            <person name="Descour A."/>
            <person name="Kudrna D."/>
            <person name="Bomhoff M."/>
            <person name="Boyd L."/>
            <person name="Currie J."/>
            <person name="Angelova A."/>
            <person name="Collura K."/>
            <person name="Wissotski M."/>
            <person name="Ashley E."/>
            <person name="Morrow D."/>
            <person name="Fernandes J."/>
            <person name="Walbot V."/>
            <person name="Yu Y."/>
        </authorList>
    </citation>
    <scope>NUCLEOTIDE SEQUENCE</scope>
    <source>
        <strain evidence="1">B73</strain>
    </source>
</reference>
<evidence type="ECO:0000313" key="1">
    <source>
        <dbReference type="EMBL" id="ACR34046.1"/>
    </source>
</evidence>
<dbReference type="EMBL" id="BT083693">
    <property type="protein sequence ID" value="ACR34046.1"/>
    <property type="molecule type" value="mRNA"/>
</dbReference>
<dbReference type="AlphaFoldDB" id="C4IYP6"/>
<protein>
    <submittedName>
        <fullName evidence="1">Uncharacterized protein</fullName>
    </submittedName>
</protein>